<keyword evidence="1" id="KW-0472">Membrane</keyword>
<keyword evidence="1" id="KW-0812">Transmembrane</keyword>
<comment type="caution">
    <text evidence="3">The sequence shown here is derived from an EMBL/GenBank/DDBJ whole genome shotgun (WGS) entry which is preliminary data.</text>
</comment>
<evidence type="ECO:0000313" key="4">
    <source>
        <dbReference type="Proteomes" id="UP001303473"/>
    </source>
</evidence>
<dbReference type="Gene3D" id="3.40.50.12020">
    <property type="entry name" value="Uncharacterised protein family UPF0261, NN domain"/>
    <property type="match status" value="1"/>
</dbReference>
<evidence type="ECO:0000256" key="1">
    <source>
        <dbReference type="SAM" id="Phobius"/>
    </source>
</evidence>
<reference evidence="4" key="1">
    <citation type="journal article" date="2023" name="Mol. Phylogenet. Evol.">
        <title>Genome-scale phylogeny and comparative genomics of the fungal order Sordariales.</title>
        <authorList>
            <person name="Hensen N."/>
            <person name="Bonometti L."/>
            <person name="Westerberg I."/>
            <person name="Brannstrom I.O."/>
            <person name="Guillou S."/>
            <person name="Cros-Aarteil S."/>
            <person name="Calhoun S."/>
            <person name="Haridas S."/>
            <person name="Kuo A."/>
            <person name="Mondo S."/>
            <person name="Pangilinan J."/>
            <person name="Riley R."/>
            <person name="LaButti K."/>
            <person name="Andreopoulos B."/>
            <person name="Lipzen A."/>
            <person name="Chen C."/>
            <person name="Yan M."/>
            <person name="Daum C."/>
            <person name="Ng V."/>
            <person name="Clum A."/>
            <person name="Steindorff A."/>
            <person name="Ohm R.A."/>
            <person name="Martin F."/>
            <person name="Silar P."/>
            <person name="Natvig D.O."/>
            <person name="Lalanne C."/>
            <person name="Gautier V."/>
            <person name="Ament-Velasquez S.L."/>
            <person name="Kruys A."/>
            <person name="Hutchinson M.I."/>
            <person name="Powell A.J."/>
            <person name="Barry K."/>
            <person name="Miller A.N."/>
            <person name="Grigoriev I.V."/>
            <person name="Debuchy R."/>
            <person name="Gladieux P."/>
            <person name="Hiltunen Thoren M."/>
            <person name="Johannesson H."/>
        </authorList>
    </citation>
    <scope>NUCLEOTIDE SEQUENCE [LARGE SCALE GENOMIC DNA]</scope>
    <source>
        <strain evidence="4">CBS 340.73</strain>
    </source>
</reference>
<gene>
    <name evidence="3" type="ORF">QBC46DRAFT_345870</name>
</gene>
<evidence type="ECO:0000313" key="3">
    <source>
        <dbReference type="EMBL" id="KAK3936190.1"/>
    </source>
</evidence>
<dbReference type="PANTHER" id="PTHR31862:SF1">
    <property type="entry name" value="UPF0261 DOMAIN PROTEIN (AFU_ORTHOLOGUE AFUA_1G10120)"/>
    <property type="match status" value="1"/>
</dbReference>
<dbReference type="Pfam" id="PF06792">
    <property type="entry name" value="UPF0261"/>
    <property type="match status" value="1"/>
</dbReference>
<proteinExistence type="predicted"/>
<keyword evidence="1" id="KW-1133">Transmembrane helix</keyword>
<dbReference type="InterPro" id="IPR044122">
    <property type="entry name" value="UPF0261_N"/>
</dbReference>
<feature type="transmembrane region" description="Helical" evidence="1">
    <location>
        <begin position="43"/>
        <end position="64"/>
    </location>
</feature>
<organism evidence="3 4">
    <name type="scientific">Diplogelasinospora grovesii</name>
    <dbReference type="NCBI Taxonomy" id="303347"/>
    <lineage>
        <taxon>Eukaryota</taxon>
        <taxon>Fungi</taxon>
        <taxon>Dikarya</taxon>
        <taxon>Ascomycota</taxon>
        <taxon>Pezizomycotina</taxon>
        <taxon>Sordariomycetes</taxon>
        <taxon>Sordariomycetidae</taxon>
        <taxon>Sordariales</taxon>
        <taxon>Diplogelasinosporaceae</taxon>
        <taxon>Diplogelasinospora</taxon>
    </lineage>
</organism>
<accession>A0AAN6MZ37</accession>
<dbReference type="PANTHER" id="PTHR31862">
    <property type="entry name" value="UPF0261 DOMAIN PROTEIN (AFU_ORTHOLOGUE AFUA_1G10120)"/>
    <property type="match status" value="1"/>
</dbReference>
<dbReference type="EMBL" id="MU853892">
    <property type="protein sequence ID" value="KAK3936190.1"/>
    <property type="molecule type" value="Genomic_DNA"/>
</dbReference>
<dbReference type="InterPro" id="IPR051353">
    <property type="entry name" value="Tobamovirus_resist_UPF0261"/>
</dbReference>
<dbReference type="Proteomes" id="UP001303473">
    <property type="component" value="Unassembled WGS sequence"/>
</dbReference>
<protein>
    <recommendedName>
        <fullName evidence="2">UPF0261 domain-containing protein</fullName>
    </recommendedName>
</protein>
<evidence type="ECO:0000259" key="2">
    <source>
        <dbReference type="Pfam" id="PF06792"/>
    </source>
</evidence>
<name>A0AAN6MZ37_9PEZI</name>
<sequence>MIVSSVVSGDTGAIVGETDIAVICSVVDVVGFNQVLCDVFSHAGASIGAAALAITVFGVTFMGAHAIRDHLEGKYDIEPFAGN</sequence>
<keyword evidence="4" id="KW-1185">Reference proteome</keyword>
<feature type="domain" description="UPF0261" evidence="2">
    <location>
        <begin position="1"/>
        <end position="51"/>
    </location>
</feature>
<dbReference type="AlphaFoldDB" id="A0AAN6MZ37"/>